<feature type="binding site" evidence="8">
    <location>
        <position position="99"/>
    </location>
    <ligand>
        <name>FAD</name>
        <dbReference type="ChEBI" id="CHEBI:57692"/>
    </ligand>
</feature>
<gene>
    <name evidence="10" type="ORF">SZ63_01560</name>
</gene>
<evidence type="ECO:0000259" key="9">
    <source>
        <dbReference type="Pfam" id="PF22578"/>
    </source>
</evidence>
<dbReference type="InterPro" id="IPR023590">
    <property type="entry name" value="DGGGPL_reductase"/>
</dbReference>
<evidence type="ECO:0000256" key="1">
    <source>
        <dbReference type="ARBA" id="ARBA00022516"/>
    </source>
</evidence>
<sequence>MKNNYDILVIGGGPAGALAAKTAADAGNSVCLIEKRPAIGTPVRCAEGIGKELLKEFIKPDPRWIAADIERARIISPNGTAISLEQDKAGNEVGYVLDRKIFDRELVWQAAEAGADVIVKTRATAPIMENGAVRGAKVLSVGTPADIRAEVVIAADGTEAQFARRAGLDTVVPLREMMSCAQYLMTDIDIDAGSTDFYLGNEIAPEGYLWVFPKGDRTANVGIGISGRKSRDGSRAKDYLDRFVAKNFPNGKTIEAIAGGVPVCRPLACTVADGLMVAGDAARVVDPITGGGIGNAMLTGRLAAQVASECIAAGNCSKEALMPYDAGWRASKMGTILERNYKVKEYFVTLDDAKLNTLAESIAQSSLKEFSVLALIKELITRNPKMLLELKALRDTLS</sequence>
<protein>
    <recommendedName>
        <fullName evidence="8">Digeranylgeranylglycerophospholipid reductase</fullName>
        <shortName evidence="8">DGGGPL reductase</shortName>
        <ecNumber evidence="8">1.3.7.11</ecNumber>
    </recommendedName>
    <alternativeName>
        <fullName evidence="8">2,3-bis-O-geranylgeranylglyceryl phosphate reductase</fullName>
    </alternativeName>
    <alternativeName>
        <fullName evidence="8">Geranylgeranyl reductase</fullName>
        <shortName evidence="8">GGR</shortName>
    </alternativeName>
</protein>
<dbReference type="GO" id="GO:0016628">
    <property type="term" value="F:oxidoreductase activity, acting on the CH-CH group of donors, NAD or NADP as acceptor"/>
    <property type="evidence" value="ECO:0007669"/>
    <property type="project" value="InterPro"/>
</dbReference>
<dbReference type="HAMAP" id="MF_01287">
    <property type="entry name" value="DGGGPL_reductase"/>
    <property type="match status" value="1"/>
</dbReference>
<evidence type="ECO:0000313" key="10">
    <source>
        <dbReference type="EMBL" id="KLK89156.1"/>
    </source>
</evidence>
<comment type="similarity">
    <text evidence="8">Belongs to the geranylgeranyl reductase family. DGGGPL reductase subfamily.</text>
</comment>
<dbReference type="Pfam" id="PF12831">
    <property type="entry name" value="FAD_oxidored"/>
    <property type="match status" value="1"/>
</dbReference>
<evidence type="ECO:0000256" key="3">
    <source>
        <dbReference type="ARBA" id="ARBA00022827"/>
    </source>
</evidence>
<feature type="binding site" evidence="8">
    <location>
        <position position="292"/>
    </location>
    <ligand>
        <name>FAD</name>
        <dbReference type="ChEBI" id="CHEBI:57692"/>
    </ligand>
</feature>
<keyword evidence="5 8" id="KW-0443">Lipid metabolism</keyword>
<comment type="cofactor">
    <cofactor evidence="8">
        <name>FAD</name>
        <dbReference type="ChEBI" id="CHEBI:57692"/>
    </cofactor>
    <text evidence="8">Binds 1 FAD per subunit.</text>
</comment>
<evidence type="ECO:0000256" key="4">
    <source>
        <dbReference type="ARBA" id="ARBA00023002"/>
    </source>
</evidence>
<feature type="binding site" evidence="8">
    <location>
        <position position="280"/>
    </location>
    <ligand>
        <name>FAD</name>
        <dbReference type="ChEBI" id="CHEBI:57692"/>
    </ligand>
</feature>
<comment type="caution">
    <text evidence="10">The sequence shown here is derived from an EMBL/GenBank/DDBJ whole genome shotgun (WGS) entry which is preliminary data.</text>
</comment>
<dbReference type="OrthoDB" id="6062at2157"/>
<feature type="binding site" evidence="8">
    <location>
        <position position="48"/>
    </location>
    <ligand>
        <name>FAD</name>
        <dbReference type="ChEBI" id="CHEBI:57692"/>
    </ligand>
</feature>
<dbReference type="InterPro" id="IPR011777">
    <property type="entry name" value="Geranylgeranyl_Rdtase_fam"/>
</dbReference>
<dbReference type="PANTHER" id="PTHR42685">
    <property type="entry name" value="GERANYLGERANYL DIPHOSPHATE REDUCTASE"/>
    <property type="match status" value="1"/>
</dbReference>
<comment type="catalytic activity">
    <reaction evidence="8">
        <text>archaetidylserine + 8 AH2 = 2,3-bis-O-phytanyl-sn-glycero-3-phospho-L-serine + 8 A</text>
        <dbReference type="Rhea" id="RHEA:84215"/>
        <dbReference type="ChEBI" id="CHEBI:13193"/>
        <dbReference type="ChEBI" id="CHEBI:17499"/>
        <dbReference type="ChEBI" id="CHEBI:71517"/>
        <dbReference type="ChEBI" id="CHEBI:74853"/>
    </reaction>
</comment>
<dbReference type="GO" id="GO:0046474">
    <property type="term" value="P:glycerophospholipid biosynthetic process"/>
    <property type="evidence" value="ECO:0007669"/>
    <property type="project" value="UniProtKB-UniRule"/>
</dbReference>
<dbReference type="PATRIC" id="fig|1550566.3.peg.330"/>
<evidence type="ECO:0000256" key="8">
    <source>
        <dbReference type="HAMAP-Rule" id="MF_01287"/>
    </source>
</evidence>
<keyword evidence="4 8" id="KW-0560">Oxidoreductase</keyword>
<comment type="catalytic activity">
    <reaction evidence="8">
        <text>a 2,3-bis-O-phytanyl-sn-glycerol 1-phospholipid + 8 oxidized 2[4Fe-4S]-[ferredoxin] = a 2,3-bis-O-(geranylgeranyl)-sn-glycerol 1-phospholipid + 8 reduced 2[4Fe-4S]-[ferredoxin] + 16 H(+)</text>
        <dbReference type="Rhea" id="RHEA:54324"/>
        <dbReference type="Rhea" id="RHEA-COMP:10002"/>
        <dbReference type="Rhea" id="RHEA-COMP:10004"/>
        <dbReference type="ChEBI" id="CHEBI:15378"/>
        <dbReference type="ChEBI" id="CHEBI:33722"/>
        <dbReference type="ChEBI" id="CHEBI:33723"/>
        <dbReference type="ChEBI" id="CHEBI:138139"/>
        <dbReference type="ChEBI" id="CHEBI:138140"/>
        <dbReference type="EC" id="1.3.7.11"/>
    </reaction>
</comment>
<comment type="catalytic activity">
    <reaction evidence="8">
        <text>2,3-bis-O-(phytanyl)-sn-glycerol 1-phosphate + 8 oxidized 2[4Fe-4S]-[ferredoxin] = 2,3-bis-O-(geranylgeranyl)-sn-glycerol 1-phosphate + 8 reduced 2[4Fe-4S]-[ferredoxin] + 16 H(+)</text>
        <dbReference type="Rhea" id="RHEA:36159"/>
        <dbReference type="Rhea" id="RHEA-COMP:10002"/>
        <dbReference type="Rhea" id="RHEA-COMP:10004"/>
        <dbReference type="ChEBI" id="CHEBI:15378"/>
        <dbReference type="ChEBI" id="CHEBI:33722"/>
        <dbReference type="ChEBI" id="CHEBI:33723"/>
        <dbReference type="ChEBI" id="CHEBI:58837"/>
        <dbReference type="ChEBI" id="CHEBI:73125"/>
        <dbReference type="EC" id="1.3.7.11"/>
    </reaction>
</comment>
<feature type="binding site" evidence="8">
    <location>
        <position position="123"/>
    </location>
    <ligand>
        <name>FAD</name>
        <dbReference type="ChEBI" id="CHEBI:57692"/>
    </ligand>
</feature>
<feature type="binding site" evidence="8">
    <location>
        <position position="45"/>
    </location>
    <ligand>
        <name>FAD</name>
        <dbReference type="ChEBI" id="CHEBI:57692"/>
    </ligand>
</feature>
<dbReference type="Proteomes" id="UP000035301">
    <property type="component" value="Unassembled WGS sequence"/>
</dbReference>
<dbReference type="GO" id="GO:0050660">
    <property type="term" value="F:flavin adenine dinucleotide binding"/>
    <property type="evidence" value="ECO:0007669"/>
    <property type="project" value="UniProtKB-UniRule"/>
</dbReference>
<feature type="binding site" evidence="8">
    <location>
        <position position="46"/>
    </location>
    <ligand>
        <name>FAD</name>
        <dbReference type="ChEBI" id="CHEBI:57692"/>
    </ligand>
</feature>
<dbReference type="GO" id="GO:0016636">
    <property type="term" value="F:oxidoreductase activity, acting on the CH-CH group of donors, iron-sulfur protein as acceptor"/>
    <property type="evidence" value="ECO:0007669"/>
    <property type="project" value="UniProtKB-UniRule"/>
</dbReference>
<feature type="binding site" evidence="8">
    <location>
        <position position="15"/>
    </location>
    <ligand>
        <name>FAD</name>
        <dbReference type="ChEBI" id="CHEBI:57692"/>
    </ligand>
</feature>
<dbReference type="UniPathway" id="UPA00940"/>
<comment type="function">
    <text evidence="8">Is involved in the reduction of 2,3-digeranylgeranylglycerophospholipids (unsaturated archaeols) into 2,3-diphytanylglycerophospholipids (saturated archaeols) in the biosynthesis of archaeal membrane lipids. Catalyzes the formation of archaetidic acid (2,3-di-O-phytanyl-sn-glyceryl phosphate) from 2,3-di-O-geranylgeranylglyceryl phosphate (DGGGP) via the hydrogenation of each double bond of the isoprenoid chains. Is also probably able to reduce double bonds of geranyl groups in CDP-2,3-bis-O-(geranylgeranyl)-sn-glycerol and archaetidylserine, thus acting at various stages in the biosynthesis of archaeal membrane lipids.</text>
</comment>
<keyword evidence="2 8" id="KW-0285">Flavoprotein</keyword>
<dbReference type="GO" id="GO:0016020">
    <property type="term" value="C:membrane"/>
    <property type="evidence" value="ECO:0007669"/>
    <property type="project" value="GOC"/>
</dbReference>
<comment type="catalytic activity">
    <reaction evidence="8">
        <text>CDP-2,3-bis-O-(geranylgeranyl)-sn-glycerol + 8 AH2 = CDP-2,3-bis-O-(phytanyl)-sn-glycerol + 8 A</text>
        <dbReference type="Rhea" id="RHEA:84207"/>
        <dbReference type="ChEBI" id="CHEBI:13193"/>
        <dbReference type="ChEBI" id="CHEBI:17499"/>
        <dbReference type="ChEBI" id="CHEBI:58838"/>
        <dbReference type="ChEBI" id="CHEBI:74004"/>
    </reaction>
</comment>
<keyword evidence="7 8" id="KW-1208">Phospholipid metabolism</keyword>
<evidence type="ECO:0000256" key="7">
    <source>
        <dbReference type="ARBA" id="ARBA00023264"/>
    </source>
</evidence>
<dbReference type="PRINTS" id="PR00420">
    <property type="entry name" value="RNGMNOXGNASE"/>
</dbReference>
<dbReference type="Gene3D" id="3.30.9.10">
    <property type="entry name" value="D-Amino Acid Oxidase, subunit A, domain 2"/>
    <property type="match status" value="1"/>
</dbReference>
<evidence type="ECO:0000256" key="5">
    <source>
        <dbReference type="ARBA" id="ARBA00023098"/>
    </source>
</evidence>
<dbReference type="AlphaFoldDB" id="A0A0H1R2W5"/>
<comment type="pathway">
    <text evidence="8">Membrane lipid metabolism; glycerophospholipid metabolism.</text>
</comment>
<comment type="caution">
    <text evidence="8">Lacks conserved residue(s) required for the propagation of feature annotation.</text>
</comment>
<dbReference type="InterPro" id="IPR054715">
    <property type="entry name" value="GGR_cat"/>
</dbReference>
<organism evidence="10 11">
    <name type="scientific">Methanoculleus sediminis</name>
    <dbReference type="NCBI Taxonomy" id="1550566"/>
    <lineage>
        <taxon>Archaea</taxon>
        <taxon>Methanobacteriati</taxon>
        <taxon>Methanobacteriota</taxon>
        <taxon>Stenosarchaea group</taxon>
        <taxon>Methanomicrobia</taxon>
        <taxon>Methanomicrobiales</taxon>
        <taxon>Methanomicrobiaceae</taxon>
        <taxon>Methanoculleus</taxon>
    </lineage>
</organism>
<dbReference type="NCBIfam" id="TIGR02032">
    <property type="entry name" value="GG-red-SF"/>
    <property type="match status" value="1"/>
</dbReference>
<comment type="miscellaneous">
    <text evidence="8">Reduction reaction proceeds via syn addition of hydrogen for double bonds.</text>
</comment>
<dbReference type="SUPFAM" id="SSF51905">
    <property type="entry name" value="FAD/NAD(P)-binding domain"/>
    <property type="match status" value="1"/>
</dbReference>
<keyword evidence="3 8" id="KW-0274">FAD</keyword>
<keyword evidence="1 8" id="KW-0444">Lipid biosynthesis</keyword>
<feature type="domain" description="Digeranylgeranylglycerophospholipid reductase catalytic" evidence="9">
    <location>
        <begin position="177"/>
        <end position="261"/>
    </location>
</feature>
<evidence type="ECO:0000256" key="2">
    <source>
        <dbReference type="ARBA" id="ARBA00022630"/>
    </source>
</evidence>
<dbReference type="RefSeq" id="WP_048180010.1">
    <property type="nucleotide sequence ID" value="NZ_JXOJ01000001.1"/>
</dbReference>
<evidence type="ECO:0000256" key="6">
    <source>
        <dbReference type="ARBA" id="ARBA00023209"/>
    </source>
</evidence>
<dbReference type="PANTHER" id="PTHR42685:SF18">
    <property type="entry name" value="DIGERANYLGERANYLGLYCEROPHOSPHOLIPID REDUCTASE"/>
    <property type="match status" value="1"/>
</dbReference>
<dbReference type="STRING" id="1550566.SZ63_01560"/>
<feature type="binding site" evidence="8">
    <location>
        <position position="293"/>
    </location>
    <ligand>
        <name>FAD</name>
        <dbReference type="ChEBI" id="CHEBI:57692"/>
    </ligand>
</feature>
<dbReference type="GO" id="GO:0045550">
    <property type="term" value="F:geranylgeranyl reductase activity"/>
    <property type="evidence" value="ECO:0007669"/>
    <property type="project" value="InterPro"/>
</dbReference>
<dbReference type="EMBL" id="JXOJ01000001">
    <property type="protein sequence ID" value="KLK89156.1"/>
    <property type="molecule type" value="Genomic_DNA"/>
</dbReference>
<dbReference type="EC" id="1.3.7.11" evidence="8"/>
<dbReference type="GO" id="GO:0046467">
    <property type="term" value="P:membrane lipid biosynthetic process"/>
    <property type="evidence" value="ECO:0007669"/>
    <property type="project" value="InterPro"/>
</dbReference>
<feature type="binding site" evidence="8">
    <location>
        <position position="372"/>
    </location>
    <ligand>
        <name>a 2,3-bis-O-(geranylgeranyl)-sn-glycerol 1-phospholipid</name>
        <dbReference type="ChEBI" id="CHEBI:138140"/>
    </ligand>
</feature>
<comment type="catalytic activity">
    <reaction evidence="8">
        <text>a 2,3-bis-O-phytanyl-sn-glycerol 1-phospholipid + 8 A = a 2,3-bis-O-(geranylgeranyl)-sn-glycerol 1-phospholipid + 8 AH2</text>
        <dbReference type="Rhea" id="RHEA:64376"/>
        <dbReference type="ChEBI" id="CHEBI:13193"/>
        <dbReference type="ChEBI" id="CHEBI:17499"/>
        <dbReference type="ChEBI" id="CHEBI:138139"/>
        <dbReference type="ChEBI" id="CHEBI:138140"/>
    </reaction>
</comment>
<keyword evidence="6 8" id="KW-0594">Phospholipid biosynthesis</keyword>
<dbReference type="Gene3D" id="3.50.50.60">
    <property type="entry name" value="FAD/NAD(P)-binding domain"/>
    <property type="match status" value="1"/>
</dbReference>
<proteinExistence type="inferred from homology"/>
<dbReference type="InterPro" id="IPR036188">
    <property type="entry name" value="FAD/NAD-bd_sf"/>
</dbReference>
<keyword evidence="11" id="KW-1185">Reference proteome</keyword>
<accession>A0A0H1R2W5</accession>
<name>A0A0H1R2W5_9EURY</name>
<evidence type="ECO:0000313" key="11">
    <source>
        <dbReference type="Proteomes" id="UP000035301"/>
    </source>
</evidence>
<dbReference type="Pfam" id="PF22578">
    <property type="entry name" value="GGR_cat"/>
    <property type="match status" value="1"/>
</dbReference>
<dbReference type="InterPro" id="IPR050407">
    <property type="entry name" value="Geranylgeranyl_reductase"/>
</dbReference>
<feature type="binding site" evidence="8">
    <location>
        <position position="34"/>
    </location>
    <ligand>
        <name>FAD</name>
        <dbReference type="ChEBI" id="CHEBI:57692"/>
    </ligand>
</feature>
<reference evidence="10 11" key="1">
    <citation type="journal article" date="2015" name="Int. J. Syst. Evol. Microbiol.">
        <title>Methanoculleus sediminis sp. nov., a methanogen from sediments near a submarine mud volcano.</title>
        <authorList>
            <person name="Chen S.C."/>
            <person name="Chen M.F."/>
            <person name="Lai M.C."/>
            <person name="Weng C.Y."/>
            <person name="Wu S.Y."/>
            <person name="Lin S."/>
            <person name="Yang T.F."/>
            <person name="Chen P.C."/>
        </authorList>
    </citation>
    <scope>NUCLEOTIDE SEQUENCE [LARGE SCALE GENOMIC DNA]</scope>
    <source>
        <strain evidence="10 11">S3Fa</strain>
    </source>
</reference>